<evidence type="ECO:0000313" key="1">
    <source>
        <dbReference type="EMBL" id="MFC4025110.1"/>
    </source>
</evidence>
<accession>A0ABV8GZL8</accession>
<keyword evidence="2" id="KW-1185">Reference proteome</keyword>
<evidence type="ECO:0000313" key="2">
    <source>
        <dbReference type="Proteomes" id="UP001595772"/>
    </source>
</evidence>
<dbReference type="RefSeq" id="WP_379497603.1">
    <property type="nucleotide sequence ID" value="NZ_JBHSAO010000011.1"/>
</dbReference>
<reference evidence="2" key="1">
    <citation type="journal article" date="2019" name="Int. J. Syst. Evol. Microbiol.">
        <title>The Global Catalogue of Microorganisms (GCM) 10K type strain sequencing project: providing services to taxonomists for standard genome sequencing and annotation.</title>
        <authorList>
            <consortium name="The Broad Institute Genomics Platform"/>
            <consortium name="The Broad Institute Genome Sequencing Center for Infectious Disease"/>
            <person name="Wu L."/>
            <person name="Ma J."/>
        </authorList>
    </citation>
    <scope>NUCLEOTIDE SEQUENCE [LARGE SCALE GENOMIC DNA]</scope>
    <source>
        <strain evidence="2">IBRC-M 10703</strain>
    </source>
</reference>
<organism evidence="1 2">
    <name type="scientific">Oceanobacillus longus</name>
    <dbReference type="NCBI Taxonomy" id="930120"/>
    <lineage>
        <taxon>Bacteria</taxon>
        <taxon>Bacillati</taxon>
        <taxon>Bacillota</taxon>
        <taxon>Bacilli</taxon>
        <taxon>Bacillales</taxon>
        <taxon>Bacillaceae</taxon>
        <taxon>Oceanobacillus</taxon>
    </lineage>
</organism>
<protein>
    <submittedName>
        <fullName evidence="1">Uncharacterized protein</fullName>
    </submittedName>
</protein>
<dbReference type="Proteomes" id="UP001595772">
    <property type="component" value="Unassembled WGS sequence"/>
</dbReference>
<proteinExistence type="predicted"/>
<sequence length="48" mass="5671">METFLEVIREIVKGIVRESAAYIFRKSVLDQKKTTPRRRKQKGGSQYK</sequence>
<name>A0ABV8GZL8_9BACI</name>
<dbReference type="EMBL" id="JBHSAO010000011">
    <property type="protein sequence ID" value="MFC4025110.1"/>
    <property type="molecule type" value="Genomic_DNA"/>
</dbReference>
<comment type="caution">
    <text evidence="1">The sequence shown here is derived from an EMBL/GenBank/DDBJ whole genome shotgun (WGS) entry which is preliminary data.</text>
</comment>
<gene>
    <name evidence="1" type="ORF">ACFOUV_15045</name>
</gene>